<dbReference type="Pfam" id="PF04029">
    <property type="entry name" value="2-ph_phosp"/>
    <property type="match status" value="1"/>
</dbReference>
<dbReference type="AlphaFoldDB" id="A0A3D1JHP8"/>
<dbReference type="GO" id="GO:0000287">
    <property type="term" value="F:magnesium ion binding"/>
    <property type="evidence" value="ECO:0007669"/>
    <property type="project" value="InterPro"/>
</dbReference>
<sequence length="234" mass="25472">MQQTGQIEFYRASLADCDQVTGLAVVIDVLRAFTTAGYLFEAGVSKIILVSGVEEAFALRNRLPGSLILGEIDGIPVEGFDLGNSPSQLLYHNLSGKVIIQRTTAGTQGVVRAVQAHPILTAALTNASATCRYIQSLSIRKVTFIQTGYFPEEGWGDEDVACADLLEARLRGNEVDLDTISARVRASRSGRHYDGTRSAFPPSDLEYALQYDRFSFAMLVTQKDGLHIMQAVPV</sequence>
<dbReference type="GO" id="GO:0050532">
    <property type="term" value="F:2-phosphosulfolactate phosphatase activity"/>
    <property type="evidence" value="ECO:0007669"/>
    <property type="project" value="UniProtKB-EC"/>
</dbReference>
<dbReference type="Proteomes" id="UP000264141">
    <property type="component" value="Unassembled WGS sequence"/>
</dbReference>
<dbReference type="PANTHER" id="PTHR37311">
    <property type="entry name" value="2-PHOSPHOSULFOLACTATE PHOSPHATASE-RELATED"/>
    <property type="match status" value="1"/>
</dbReference>
<comment type="cofactor">
    <cofactor evidence="1">
        <name>Mg(2+)</name>
        <dbReference type="ChEBI" id="CHEBI:18420"/>
    </cofactor>
</comment>
<evidence type="ECO:0000256" key="5">
    <source>
        <dbReference type="ARBA" id="ARBA00022801"/>
    </source>
</evidence>
<evidence type="ECO:0000313" key="9">
    <source>
        <dbReference type="Proteomes" id="UP000264141"/>
    </source>
</evidence>
<proteinExistence type="inferred from homology"/>
<dbReference type="Gene3D" id="3.90.1560.10">
    <property type="entry name" value="ComB-like"/>
    <property type="match status" value="1"/>
</dbReference>
<evidence type="ECO:0000256" key="1">
    <source>
        <dbReference type="ARBA" id="ARBA00001946"/>
    </source>
</evidence>
<dbReference type="EC" id="3.1.3.71" evidence="3"/>
<reference evidence="8 9" key="1">
    <citation type="journal article" date="2018" name="Nat. Biotechnol.">
        <title>A standardized bacterial taxonomy based on genome phylogeny substantially revises the tree of life.</title>
        <authorList>
            <person name="Parks D.H."/>
            <person name="Chuvochina M."/>
            <person name="Waite D.W."/>
            <person name="Rinke C."/>
            <person name="Skarshewski A."/>
            <person name="Chaumeil P.A."/>
            <person name="Hugenholtz P."/>
        </authorList>
    </citation>
    <scope>NUCLEOTIDE SEQUENCE [LARGE SCALE GENOMIC DNA]</scope>
    <source>
        <strain evidence="8">UBA8781</strain>
    </source>
</reference>
<dbReference type="SUPFAM" id="SSF142823">
    <property type="entry name" value="ComB-like"/>
    <property type="match status" value="1"/>
</dbReference>
<accession>A0A3D1JHP8</accession>
<evidence type="ECO:0000256" key="6">
    <source>
        <dbReference type="ARBA" id="ARBA00022842"/>
    </source>
</evidence>
<comment type="catalytic activity">
    <reaction evidence="7">
        <text>(2R)-O-phospho-3-sulfolactate + H2O = (2R)-3-sulfolactate + phosphate</text>
        <dbReference type="Rhea" id="RHEA:23416"/>
        <dbReference type="ChEBI" id="CHEBI:15377"/>
        <dbReference type="ChEBI" id="CHEBI:15597"/>
        <dbReference type="ChEBI" id="CHEBI:43474"/>
        <dbReference type="ChEBI" id="CHEBI:58738"/>
        <dbReference type="EC" id="3.1.3.71"/>
    </reaction>
</comment>
<evidence type="ECO:0000256" key="7">
    <source>
        <dbReference type="ARBA" id="ARBA00033711"/>
    </source>
</evidence>
<comment type="similarity">
    <text evidence="2">Belongs to the ComB family.</text>
</comment>
<dbReference type="GO" id="GO:0050545">
    <property type="term" value="F:sulfopyruvate decarboxylase activity"/>
    <property type="evidence" value="ECO:0007669"/>
    <property type="project" value="TreeGrafter"/>
</dbReference>
<evidence type="ECO:0000256" key="4">
    <source>
        <dbReference type="ARBA" id="ARBA00021948"/>
    </source>
</evidence>
<dbReference type="InterPro" id="IPR036702">
    <property type="entry name" value="ComB-like_sf"/>
</dbReference>
<dbReference type="InterPro" id="IPR005238">
    <property type="entry name" value="ComB-like"/>
</dbReference>
<keyword evidence="5" id="KW-0378">Hydrolase</keyword>
<dbReference type="EMBL" id="DPBP01000037">
    <property type="protein sequence ID" value="HCE18099.1"/>
    <property type="molecule type" value="Genomic_DNA"/>
</dbReference>
<comment type="caution">
    <text evidence="8">The sequence shown here is derived from an EMBL/GenBank/DDBJ whole genome shotgun (WGS) entry which is preliminary data.</text>
</comment>
<name>A0A3D1JHP8_9CHLR</name>
<dbReference type="STRING" id="229919.GCA_001050195_01888"/>
<evidence type="ECO:0000256" key="3">
    <source>
        <dbReference type="ARBA" id="ARBA00012953"/>
    </source>
</evidence>
<keyword evidence="6" id="KW-0460">Magnesium</keyword>
<dbReference type="RefSeq" id="WP_084001321.1">
    <property type="nucleotide sequence ID" value="NZ_DF967965.1"/>
</dbReference>
<evidence type="ECO:0000256" key="2">
    <source>
        <dbReference type="ARBA" id="ARBA00009997"/>
    </source>
</evidence>
<evidence type="ECO:0000313" key="8">
    <source>
        <dbReference type="EMBL" id="HCE18099.1"/>
    </source>
</evidence>
<organism evidence="8 9">
    <name type="scientific">Anaerolinea thermolimosa</name>
    <dbReference type="NCBI Taxonomy" id="229919"/>
    <lineage>
        <taxon>Bacteria</taxon>
        <taxon>Bacillati</taxon>
        <taxon>Chloroflexota</taxon>
        <taxon>Anaerolineae</taxon>
        <taxon>Anaerolineales</taxon>
        <taxon>Anaerolineaceae</taxon>
        <taxon>Anaerolinea</taxon>
    </lineage>
</organism>
<protein>
    <recommendedName>
        <fullName evidence="4">Probable 2-phosphosulfolactate phosphatase</fullName>
        <ecNumber evidence="3">3.1.3.71</ecNumber>
    </recommendedName>
</protein>
<dbReference type="PANTHER" id="PTHR37311:SF1">
    <property type="entry name" value="2-PHOSPHOSULFOLACTATE PHOSPHATASE-RELATED"/>
    <property type="match status" value="1"/>
</dbReference>
<dbReference type="OrthoDB" id="4913at2"/>
<gene>
    <name evidence="8" type="ORF">DEQ80_09590</name>
</gene>